<dbReference type="PANTHER" id="PTHR33577">
    <property type="entry name" value="STERIGMATOCYSTIN BIOSYNTHESIS PEROXIDASE STCC-RELATED"/>
    <property type="match status" value="1"/>
</dbReference>
<keyword evidence="4" id="KW-0479">Metal-binding</keyword>
<evidence type="ECO:0000256" key="1">
    <source>
        <dbReference type="ARBA" id="ARBA00001970"/>
    </source>
</evidence>
<dbReference type="PANTHER" id="PTHR33577:SF16">
    <property type="entry name" value="HEME HALOPEROXIDASE FAMILY PROFILE DOMAIN-CONTAINING PROTEIN"/>
    <property type="match status" value="1"/>
</dbReference>
<dbReference type="EMBL" id="KN837234">
    <property type="protein sequence ID" value="KIJ31934.1"/>
    <property type="molecule type" value="Genomic_DNA"/>
</dbReference>
<dbReference type="AlphaFoldDB" id="A0A0C9UBF3"/>
<evidence type="ECO:0000256" key="3">
    <source>
        <dbReference type="ARBA" id="ARBA00022617"/>
    </source>
</evidence>
<dbReference type="InterPro" id="IPR000028">
    <property type="entry name" value="Chloroperoxidase"/>
</dbReference>
<dbReference type="Pfam" id="PF01328">
    <property type="entry name" value="Peroxidase_2"/>
    <property type="match status" value="1"/>
</dbReference>
<dbReference type="GO" id="GO:0004601">
    <property type="term" value="F:peroxidase activity"/>
    <property type="evidence" value="ECO:0007669"/>
    <property type="project" value="UniProtKB-KW"/>
</dbReference>
<accession>A0A0C9UBF3</accession>
<dbReference type="SUPFAM" id="SSF47571">
    <property type="entry name" value="Cloroperoxidase"/>
    <property type="match status" value="1"/>
</dbReference>
<keyword evidence="6" id="KW-0408">Iron</keyword>
<gene>
    <name evidence="9" type="ORF">M422DRAFT_185203</name>
</gene>
<keyword evidence="5" id="KW-0560">Oxidoreductase</keyword>
<evidence type="ECO:0000313" key="9">
    <source>
        <dbReference type="EMBL" id="KIJ31934.1"/>
    </source>
</evidence>
<reference evidence="9 10" key="1">
    <citation type="submission" date="2014-06" db="EMBL/GenBank/DDBJ databases">
        <title>Evolutionary Origins and Diversification of the Mycorrhizal Mutualists.</title>
        <authorList>
            <consortium name="DOE Joint Genome Institute"/>
            <consortium name="Mycorrhizal Genomics Consortium"/>
            <person name="Kohler A."/>
            <person name="Kuo A."/>
            <person name="Nagy L.G."/>
            <person name="Floudas D."/>
            <person name="Copeland A."/>
            <person name="Barry K.W."/>
            <person name="Cichocki N."/>
            <person name="Veneault-Fourrey C."/>
            <person name="LaButti K."/>
            <person name="Lindquist E.A."/>
            <person name="Lipzen A."/>
            <person name="Lundell T."/>
            <person name="Morin E."/>
            <person name="Murat C."/>
            <person name="Riley R."/>
            <person name="Ohm R."/>
            <person name="Sun H."/>
            <person name="Tunlid A."/>
            <person name="Henrissat B."/>
            <person name="Grigoriev I.V."/>
            <person name="Hibbett D.S."/>
            <person name="Martin F."/>
        </authorList>
    </citation>
    <scope>NUCLEOTIDE SEQUENCE [LARGE SCALE GENOMIC DNA]</scope>
    <source>
        <strain evidence="9 10">SS14</strain>
    </source>
</reference>
<dbReference type="Proteomes" id="UP000054279">
    <property type="component" value="Unassembled WGS sequence"/>
</dbReference>
<keyword evidence="10" id="KW-1185">Reference proteome</keyword>
<comment type="cofactor">
    <cofactor evidence="1">
        <name>heme b</name>
        <dbReference type="ChEBI" id="CHEBI:60344"/>
    </cofactor>
</comment>
<proteinExistence type="inferred from homology"/>
<sequence>MAIDTSVKLVNDMDHPWMPLRPGDLRGPCPGLNTLASHGYLPRNGIATPTQILNAVQDAFGMDPDRAQLLAYSTMLVDGNVITDLMSIGGKSCLTGPDPPKPATVAGLSTHAVFEGDASLTCQDFFFGDNHSFNPELFDQFVDFSNRFGDGFYNVTVAGELRFQRIQQGIATNPQFSLVTPRFTTVYGEAAFPLVFFVDGRKADGRLSMQDALGFFRDSRMPDDFHRTDESKSGGLVNTFIPQIFGAHPTQPGRNYGSVNTFTVDPNSAGLDADCSLYEHFVNDIVVPLYPNPQGVLKDNLNANLGFFFGPFKQGNCTRIFPYGQ</sequence>
<dbReference type="OrthoDB" id="2542103at2759"/>
<feature type="domain" description="Heme haloperoxidase family profile" evidence="8">
    <location>
        <begin position="13"/>
        <end position="246"/>
    </location>
</feature>
<evidence type="ECO:0000256" key="6">
    <source>
        <dbReference type="ARBA" id="ARBA00023004"/>
    </source>
</evidence>
<evidence type="ECO:0000259" key="8">
    <source>
        <dbReference type="PROSITE" id="PS51405"/>
    </source>
</evidence>
<dbReference type="GO" id="GO:0046872">
    <property type="term" value="F:metal ion binding"/>
    <property type="evidence" value="ECO:0007669"/>
    <property type="project" value="UniProtKB-KW"/>
</dbReference>
<dbReference type="InterPro" id="IPR036851">
    <property type="entry name" value="Chloroperoxidase-like_sf"/>
</dbReference>
<evidence type="ECO:0000256" key="2">
    <source>
        <dbReference type="ARBA" id="ARBA00022559"/>
    </source>
</evidence>
<evidence type="ECO:0000313" key="10">
    <source>
        <dbReference type="Proteomes" id="UP000054279"/>
    </source>
</evidence>
<evidence type="ECO:0000256" key="4">
    <source>
        <dbReference type="ARBA" id="ARBA00022723"/>
    </source>
</evidence>
<keyword evidence="3" id="KW-0349">Heme</keyword>
<evidence type="ECO:0000256" key="5">
    <source>
        <dbReference type="ARBA" id="ARBA00023002"/>
    </source>
</evidence>
<dbReference type="Gene3D" id="1.10.489.10">
    <property type="entry name" value="Chloroperoxidase-like"/>
    <property type="match status" value="1"/>
</dbReference>
<protein>
    <recommendedName>
        <fullName evidence="8">Heme haloperoxidase family profile domain-containing protein</fullName>
    </recommendedName>
</protein>
<evidence type="ECO:0000256" key="7">
    <source>
        <dbReference type="ARBA" id="ARBA00025795"/>
    </source>
</evidence>
<dbReference type="HOGENOM" id="CLU_029871_0_1_1"/>
<organism evidence="9 10">
    <name type="scientific">Sphaerobolus stellatus (strain SS14)</name>
    <dbReference type="NCBI Taxonomy" id="990650"/>
    <lineage>
        <taxon>Eukaryota</taxon>
        <taxon>Fungi</taxon>
        <taxon>Dikarya</taxon>
        <taxon>Basidiomycota</taxon>
        <taxon>Agaricomycotina</taxon>
        <taxon>Agaricomycetes</taxon>
        <taxon>Phallomycetidae</taxon>
        <taxon>Geastrales</taxon>
        <taxon>Sphaerobolaceae</taxon>
        <taxon>Sphaerobolus</taxon>
    </lineage>
</organism>
<dbReference type="PROSITE" id="PS51405">
    <property type="entry name" value="HEME_HALOPEROXIDASE"/>
    <property type="match status" value="1"/>
</dbReference>
<comment type="similarity">
    <text evidence="7">Belongs to the chloroperoxidase family.</text>
</comment>
<keyword evidence="2" id="KW-0575">Peroxidase</keyword>
<name>A0A0C9UBF3_SPHS4</name>